<name>A0A291QZX5_9BACT</name>
<sequence length="109" mass="13138">MDFIQFKDFYKSHYGKALPYAENVQYKDTGAYNREKILELYKFRYEGYKDRGKVNPEMELLLESLGRFKQENVRIHELDLGNALHLYFTDEFCKVFIGELYSRFLNGRI</sequence>
<gene>
    <name evidence="1" type="ORF">COR50_20660</name>
</gene>
<reference evidence="1 2" key="1">
    <citation type="submission" date="2017-10" db="EMBL/GenBank/DDBJ databases">
        <title>Paenichitinophaga pekingensis gen. nov., sp. nov., isolated from activated sludge.</title>
        <authorList>
            <person name="Jin D."/>
            <person name="Kong X."/>
            <person name="Deng Y."/>
            <person name="Bai Z."/>
        </authorList>
    </citation>
    <scope>NUCLEOTIDE SEQUENCE [LARGE SCALE GENOMIC DNA]</scope>
    <source>
        <strain evidence="1 2">13</strain>
    </source>
</reference>
<accession>A0A291QZX5</accession>
<organism evidence="1 2">
    <name type="scientific">Chitinophaga caeni</name>
    <dbReference type="NCBI Taxonomy" id="2029983"/>
    <lineage>
        <taxon>Bacteria</taxon>
        <taxon>Pseudomonadati</taxon>
        <taxon>Bacteroidota</taxon>
        <taxon>Chitinophagia</taxon>
        <taxon>Chitinophagales</taxon>
        <taxon>Chitinophagaceae</taxon>
        <taxon>Chitinophaga</taxon>
    </lineage>
</organism>
<evidence type="ECO:0000313" key="2">
    <source>
        <dbReference type="Proteomes" id="UP000220133"/>
    </source>
</evidence>
<keyword evidence="2" id="KW-1185">Reference proteome</keyword>
<dbReference type="EMBL" id="CP023777">
    <property type="protein sequence ID" value="ATL49394.1"/>
    <property type="molecule type" value="Genomic_DNA"/>
</dbReference>
<dbReference type="AlphaFoldDB" id="A0A291QZX5"/>
<evidence type="ECO:0000313" key="1">
    <source>
        <dbReference type="EMBL" id="ATL49394.1"/>
    </source>
</evidence>
<dbReference type="KEGG" id="cbae:COR50_20660"/>
<dbReference type="Proteomes" id="UP000220133">
    <property type="component" value="Chromosome"/>
</dbReference>
<dbReference type="RefSeq" id="WP_098195761.1">
    <property type="nucleotide sequence ID" value="NZ_CP023777.1"/>
</dbReference>
<protein>
    <submittedName>
        <fullName evidence="1">Uncharacterized protein</fullName>
    </submittedName>
</protein>
<proteinExistence type="predicted"/>